<proteinExistence type="predicted"/>
<dbReference type="Proteomes" id="UP000030746">
    <property type="component" value="Unassembled WGS sequence"/>
</dbReference>
<dbReference type="PROSITE" id="PS50103">
    <property type="entry name" value="ZF_C3H1"/>
    <property type="match status" value="2"/>
</dbReference>
<keyword evidence="3" id="KW-0677">Repeat</keyword>
<dbReference type="CTD" id="20241249"/>
<dbReference type="GO" id="GO:0005634">
    <property type="term" value="C:nucleus"/>
    <property type="evidence" value="ECO:0007669"/>
    <property type="project" value="TreeGrafter"/>
</dbReference>
<dbReference type="Pfam" id="PF25261">
    <property type="entry name" value="zf-CCCH_PARP12"/>
    <property type="match status" value="2"/>
</dbReference>
<keyword evidence="2 6" id="KW-0479">Metal-binding</keyword>
<evidence type="ECO:0000256" key="1">
    <source>
        <dbReference type="ARBA" id="ARBA00022553"/>
    </source>
</evidence>
<dbReference type="InterPro" id="IPR051712">
    <property type="entry name" value="ARTD-AVP"/>
</dbReference>
<feature type="domain" description="C3H1-type" evidence="8">
    <location>
        <begin position="380"/>
        <end position="407"/>
    </location>
</feature>
<evidence type="ECO:0000256" key="4">
    <source>
        <dbReference type="ARBA" id="ARBA00022771"/>
    </source>
</evidence>
<evidence type="ECO:0000313" key="10">
    <source>
        <dbReference type="Proteomes" id="UP000030746"/>
    </source>
</evidence>
<dbReference type="InterPro" id="IPR000571">
    <property type="entry name" value="Znf_CCCH"/>
</dbReference>
<dbReference type="GO" id="GO:0008270">
    <property type="term" value="F:zinc ion binding"/>
    <property type="evidence" value="ECO:0007669"/>
    <property type="project" value="UniProtKB-KW"/>
</dbReference>
<keyword evidence="10" id="KW-1185">Reference proteome</keyword>
<dbReference type="PANTHER" id="PTHR45740:SF4">
    <property type="entry name" value="PROTEIN MONO-ADP-RIBOSYLTRANSFERASE PARP11"/>
    <property type="match status" value="1"/>
</dbReference>
<dbReference type="SMART" id="SM00356">
    <property type="entry name" value="ZnF_C3H1"/>
    <property type="match status" value="2"/>
</dbReference>
<dbReference type="PANTHER" id="PTHR45740">
    <property type="entry name" value="POLY [ADP-RIBOSE] POLYMERASE"/>
    <property type="match status" value="1"/>
</dbReference>
<dbReference type="RefSeq" id="XP_009066725.1">
    <property type="nucleotide sequence ID" value="XM_009068477.1"/>
</dbReference>
<dbReference type="HOGENOM" id="CLU_635077_0_0_1"/>
<organism evidence="9 10">
    <name type="scientific">Lottia gigantea</name>
    <name type="common">Giant owl limpet</name>
    <dbReference type="NCBI Taxonomy" id="225164"/>
    <lineage>
        <taxon>Eukaryota</taxon>
        <taxon>Metazoa</taxon>
        <taxon>Spiralia</taxon>
        <taxon>Lophotrochozoa</taxon>
        <taxon>Mollusca</taxon>
        <taxon>Gastropoda</taxon>
        <taxon>Patellogastropoda</taxon>
        <taxon>Lottioidea</taxon>
        <taxon>Lottiidae</taxon>
        <taxon>Lottia</taxon>
    </lineage>
</organism>
<dbReference type="GeneID" id="20241249"/>
<evidence type="ECO:0000256" key="5">
    <source>
        <dbReference type="ARBA" id="ARBA00022833"/>
    </source>
</evidence>
<evidence type="ECO:0000256" key="2">
    <source>
        <dbReference type="ARBA" id="ARBA00022723"/>
    </source>
</evidence>
<dbReference type="GO" id="GO:1990404">
    <property type="term" value="F:NAD+-protein mono-ADP-ribosyltransferase activity"/>
    <property type="evidence" value="ECO:0007669"/>
    <property type="project" value="TreeGrafter"/>
</dbReference>
<feature type="compositionally biased region" description="Basic and acidic residues" evidence="7">
    <location>
        <begin position="405"/>
        <end position="425"/>
    </location>
</feature>
<feature type="region of interest" description="Disordered" evidence="7">
    <location>
        <begin position="329"/>
        <end position="361"/>
    </location>
</feature>
<evidence type="ECO:0000256" key="7">
    <source>
        <dbReference type="SAM" id="MobiDB-lite"/>
    </source>
</evidence>
<evidence type="ECO:0000256" key="3">
    <source>
        <dbReference type="ARBA" id="ARBA00022737"/>
    </source>
</evidence>
<dbReference type="STRING" id="225164.V3ZEL8"/>
<dbReference type="InterPro" id="IPR057602">
    <property type="entry name" value="Zfn-CCCH_PARP12"/>
</dbReference>
<dbReference type="GO" id="GO:0003950">
    <property type="term" value="F:NAD+ poly-ADP-ribosyltransferase activity"/>
    <property type="evidence" value="ECO:0007669"/>
    <property type="project" value="TreeGrafter"/>
</dbReference>
<evidence type="ECO:0000256" key="6">
    <source>
        <dbReference type="PROSITE-ProRule" id="PRU00723"/>
    </source>
</evidence>
<reference evidence="9 10" key="1">
    <citation type="journal article" date="2013" name="Nature">
        <title>Insights into bilaterian evolution from three spiralian genomes.</title>
        <authorList>
            <person name="Simakov O."/>
            <person name="Marletaz F."/>
            <person name="Cho S.J."/>
            <person name="Edsinger-Gonzales E."/>
            <person name="Havlak P."/>
            <person name="Hellsten U."/>
            <person name="Kuo D.H."/>
            <person name="Larsson T."/>
            <person name="Lv J."/>
            <person name="Arendt D."/>
            <person name="Savage R."/>
            <person name="Osoegawa K."/>
            <person name="de Jong P."/>
            <person name="Grimwood J."/>
            <person name="Chapman J.A."/>
            <person name="Shapiro H."/>
            <person name="Aerts A."/>
            <person name="Otillar R.P."/>
            <person name="Terry A.Y."/>
            <person name="Boore J.L."/>
            <person name="Grigoriev I.V."/>
            <person name="Lindberg D.R."/>
            <person name="Seaver E.C."/>
            <person name="Weisblat D.A."/>
            <person name="Putnam N.H."/>
            <person name="Rokhsar D.S."/>
        </authorList>
    </citation>
    <scope>NUCLEOTIDE SEQUENCE [LARGE SCALE GENOMIC DNA]</scope>
</reference>
<sequence>MAERSHTTRSEDLARSAIQMIASRNGENMDFNRLQSKLNIESRSELLDCLLDYPQIFAFCREHGRSEMVNLVVQVNLCPDYCSESNCDDRDCPMFHICKFYILSDGCLSKRNTCKYGHALNSEHNIKLFRALLLDDLPYKYLQKLFRLRRNRTEASIPRICSFYNVSRGCSKGGKCTSLHICEHYVWGNCKFGRGKCNRSHEILNNEKILKRFGINTERNQSAILGEIKDMYDMIEERKARNANYSRPNEVDYNKTRGPRNNMDSYTPRAQMVDTFNNMTISQQATSNGSVGHSYNRQHREQLNRSWYTPIQQSRSRQMQLIQSPVAYPIQHPQPGQRPGLRYNSAPSCHTRSQSHHQGNRKLFSKARRFGSSTNIATQSNEPTICQYYLAGNCRYKNHCKNIHPRNDDHSSDSESEGDSDRTYTSDESDDN</sequence>
<feature type="zinc finger region" description="C3H1-type" evidence="6">
    <location>
        <begin position="181"/>
        <end position="204"/>
    </location>
</feature>
<keyword evidence="1" id="KW-0597">Phosphoprotein</keyword>
<protein>
    <recommendedName>
        <fullName evidence="8">C3H1-type domain-containing protein</fullName>
    </recommendedName>
</protein>
<evidence type="ECO:0000313" key="9">
    <source>
        <dbReference type="EMBL" id="ESO82532.1"/>
    </source>
</evidence>
<keyword evidence="4 6" id="KW-0863">Zinc-finger</keyword>
<keyword evidence="5 6" id="KW-0862">Zinc</keyword>
<feature type="region of interest" description="Disordered" evidence="7">
    <location>
        <begin position="405"/>
        <end position="432"/>
    </location>
</feature>
<name>V3ZEL8_LOTGI</name>
<accession>V3ZEL8</accession>
<dbReference type="KEGG" id="lgi:LOTGIDRAFT_169853"/>
<feature type="domain" description="C3H1-type" evidence="8">
    <location>
        <begin position="181"/>
        <end position="204"/>
    </location>
</feature>
<gene>
    <name evidence="9" type="ORF">LOTGIDRAFT_169853</name>
</gene>
<dbReference type="OrthoDB" id="6162592at2759"/>
<evidence type="ECO:0000259" key="8">
    <source>
        <dbReference type="PROSITE" id="PS50103"/>
    </source>
</evidence>
<feature type="zinc finger region" description="C3H1-type" evidence="6">
    <location>
        <begin position="380"/>
        <end position="407"/>
    </location>
</feature>
<dbReference type="AlphaFoldDB" id="V3ZEL8"/>
<dbReference type="EMBL" id="KB203855">
    <property type="protein sequence ID" value="ESO82532.1"/>
    <property type="molecule type" value="Genomic_DNA"/>
</dbReference>
<dbReference type="Gene3D" id="4.10.1000.10">
    <property type="entry name" value="Zinc finger, CCCH-type"/>
    <property type="match status" value="1"/>
</dbReference>